<dbReference type="AlphaFoldDB" id="A0A2L1K2M5"/>
<dbReference type="EMBL" id="MG543071">
    <property type="protein sequence ID" value="AVE15067.1"/>
    <property type="molecule type" value="Genomic_DNA"/>
</dbReference>
<reference evidence="1" key="1">
    <citation type="submission" date="2017-11" db="EMBL/GenBank/DDBJ databases">
        <authorList>
            <person name="Han C.G."/>
        </authorList>
    </citation>
    <scope>NUCLEOTIDE SEQUENCE</scope>
</reference>
<dbReference type="GeneID" id="36276732"/>
<keyword evidence="1" id="KW-0496">Mitochondrion</keyword>
<gene>
    <name evidence="1" type="primary">orf235</name>
</gene>
<proteinExistence type="predicted"/>
<name>A0A2L1K2M5_9PEZI</name>
<protein>
    <submittedName>
        <fullName evidence="1">Uncharacterized protein</fullName>
    </submittedName>
</protein>
<evidence type="ECO:0000313" key="1">
    <source>
        <dbReference type="EMBL" id="AVE15067.1"/>
    </source>
</evidence>
<accession>A0A2L1K2M5</accession>
<organism evidence="1">
    <name type="scientific">Pseudocercospora mori</name>
    <dbReference type="NCBI Taxonomy" id="1341201"/>
    <lineage>
        <taxon>Eukaryota</taxon>
        <taxon>Fungi</taxon>
        <taxon>Dikarya</taxon>
        <taxon>Ascomycota</taxon>
        <taxon>Pezizomycotina</taxon>
        <taxon>Dothideomycetes</taxon>
        <taxon>Dothideomycetidae</taxon>
        <taxon>Mycosphaerellales</taxon>
        <taxon>Mycosphaerellaceae</taxon>
        <taxon>Pseudocercospora</taxon>
    </lineage>
</organism>
<sequence length="235" mass="27504">MHMKYFHIKGINRAISLIREGNNNQEHVTSRATFAMINHYFKQEDNWFTTPEQIQIGSKKRPDYVIEKHLDKDPFFKPHAFVEVKSLIGQKIENILDQLYDTVLFTIDYHGGSFSCFMIAMKVTKIAFYTYHNFISLLDEYHIPHYKGFIPLNYILPISLYSRINRDATPQMYENYVNSHSSITTDANVLHNLGAIKTNGLSHPHILDLVNDKHKEDIHSMWKFVLEQSSNIILD</sequence>
<geneLocation type="mitochondrion" evidence="1"/>
<dbReference type="RefSeq" id="YP_009469557.1">
    <property type="nucleotide sequence ID" value="NC_037198.1"/>
</dbReference>